<dbReference type="InterPro" id="IPR035979">
    <property type="entry name" value="RBD_domain_sf"/>
</dbReference>
<evidence type="ECO:0000313" key="6">
    <source>
        <dbReference type="Proteomes" id="UP001189429"/>
    </source>
</evidence>
<keyword evidence="6" id="KW-1185">Reference proteome</keyword>
<dbReference type="InterPro" id="IPR000504">
    <property type="entry name" value="RRM_dom"/>
</dbReference>
<dbReference type="InterPro" id="IPR052462">
    <property type="entry name" value="SLIRP/GR-RBP-like"/>
</dbReference>
<keyword evidence="1 2" id="KW-0694">RNA-binding</keyword>
<feature type="compositionally biased region" description="Basic residues" evidence="3">
    <location>
        <begin position="148"/>
        <end position="160"/>
    </location>
</feature>
<feature type="region of interest" description="Disordered" evidence="3">
    <location>
        <begin position="132"/>
        <end position="161"/>
    </location>
</feature>
<sequence length="1228" mass="131633">MAEGPVAAQRDTGRETGAHYHQLQCWDQRLPERSAVAAGPVAAQPDCRDETAAHFSYTAVISACGKGSATLRAMVEGTSGGKPLEGQRVARAPGRGGEQGGAVASVEGADASDAAGAVVQQHGGAQRLRRRATARGLRRRGQAPARAVRLRAGPRHGPRAARREQLQAAARPVGQGPRKRIPPVISQFPELAQLRALFLHVRRRMWEDARDTRERSRSPEAERKRQKGEKQQHPEAVRFYVKNAGDLSEDMLRMHFALFGNVSEMNVLMDKKKKKSRGMAYVTIAPTGYYQGKRNTRKTLLDWMLGPDAGHTVAGYELEVTLADAKPVEDPERAHEERVEERRRLRLEQEKRRAEAGGMAAATAPAGPEKLLLSPWAKRWRKEIKERLPKESAGPTPWIDPRVKRLATELWDEVVEYVQRGGCQEALCALETFRKDESEEEPPAKRAKGAASEGPWAHVPAADLLLAVGEGIVAFTTEGLVAVLQEAEPTPPPAGRAEFVVAPPAAAGARHTAVLAGRMRCSQAGVALAWSACPHRLVVAGIVAHRRAAVLSGGAAGRPANAGAAAALPSASRPTATLEVLRRYFGSYGNIVDAVVMFDKETGKPRGFGFVCFDNVASVNAVMRDYSKHCIDGKWIEVKRATPAPQQAPVAAPPGAAAAQGALGCQGRHDWSNYDCGGGAQWAGGQGYGAAGRSDCWKCVACGCGKTTVWASLCKHCGSPRQGTGSSGRGPDAPLDAKELQMLVALARRAGDQATAARYQGQLDAMAAASKPPPKALQDQVSDLHHRIKKLDGRLEAELAKLARWQDGIKAQEVLIHDLSKQSEAMVTEHRQLVAQLHTAVVPPSDADAEVSPGPTFSLRDLVDGRVSNIVIDDGGLFSVGAEGMEASDLQEVERRRADFKEHIGKAAKALFAEAMERAAVAKAEHDGYPKRMEVLEKVGRILGVPLAVATHRPATLASQPPLSAEFASVQHELQSGFSSSSQLLRAAAQPGFGTEHGGPFLPPPPPGQQSFRLRPDNLFPGIEVVFGRVSSVILDFKVLVDPLDGSGDDPSFLEAQEVLIAQVEEVSTQVTGFVSECSAFYAAKARRDWADWLTENVDQGGRRAHGYTRDPQGWTPSTTLSAGGCVVSDPHALLAAEASLEEIIDKVLFAQVSPDKVGLVASSKEIARHVQKRLGGLGGVCTESFVNLGIGDMQAVPGESADATAGRRRALREPLGAQAGWRVKEEF</sequence>
<evidence type="ECO:0000259" key="4">
    <source>
        <dbReference type="PROSITE" id="PS50102"/>
    </source>
</evidence>
<feature type="domain" description="RRM" evidence="4">
    <location>
        <begin position="237"/>
        <end position="325"/>
    </location>
</feature>
<dbReference type="EMBL" id="CAUYUJ010020549">
    <property type="protein sequence ID" value="CAK0899102.1"/>
    <property type="molecule type" value="Genomic_DNA"/>
</dbReference>
<evidence type="ECO:0000256" key="3">
    <source>
        <dbReference type="SAM" id="MobiDB-lite"/>
    </source>
</evidence>
<feature type="region of interest" description="Disordered" evidence="3">
    <location>
        <begin position="77"/>
        <end position="102"/>
    </location>
</feature>
<dbReference type="SUPFAM" id="SSF54928">
    <property type="entry name" value="RNA-binding domain, RBD"/>
    <property type="match status" value="2"/>
</dbReference>
<evidence type="ECO:0000313" key="5">
    <source>
        <dbReference type="EMBL" id="CAK0899102.1"/>
    </source>
</evidence>
<dbReference type="InterPro" id="IPR012677">
    <property type="entry name" value="Nucleotide-bd_a/b_plait_sf"/>
</dbReference>
<dbReference type="PROSITE" id="PS50102">
    <property type="entry name" value="RRM"/>
    <property type="match status" value="2"/>
</dbReference>
<comment type="caution">
    <text evidence="5">The sequence shown here is derived from an EMBL/GenBank/DDBJ whole genome shotgun (WGS) entry which is preliminary data.</text>
</comment>
<feature type="region of interest" description="Disordered" evidence="3">
    <location>
        <begin position="208"/>
        <end position="235"/>
    </location>
</feature>
<proteinExistence type="predicted"/>
<dbReference type="Gene3D" id="3.30.70.330">
    <property type="match status" value="2"/>
</dbReference>
<evidence type="ECO:0000256" key="2">
    <source>
        <dbReference type="PROSITE-ProRule" id="PRU00176"/>
    </source>
</evidence>
<accession>A0ABN9XKU2</accession>
<dbReference type="PANTHER" id="PTHR48027">
    <property type="entry name" value="HETEROGENEOUS NUCLEAR RIBONUCLEOPROTEIN 87F-RELATED"/>
    <property type="match status" value="1"/>
</dbReference>
<dbReference type="Proteomes" id="UP001189429">
    <property type="component" value="Unassembled WGS sequence"/>
</dbReference>
<dbReference type="Pfam" id="PF00076">
    <property type="entry name" value="RRM_1"/>
    <property type="match status" value="1"/>
</dbReference>
<protein>
    <recommendedName>
        <fullName evidence="4">RRM domain-containing protein</fullName>
    </recommendedName>
</protein>
<feature type="compositionally biased region" description="Basic residues" evidence="3">
    <location>
        <begin position="132"/>
        <end position="141"/>
    </location>
</feature>
<feature type="domain" description="RRM" evidence="4">
    <location>
        <begin position="568"/>
        <end position="643"/>
    </location>
</feature>
<feature type="region of interest" description="Disordered" evidence="3">
    <location>
        <begin position="434"/>
        <end position="453"/>
    </location>
</feature>
<evidence type="ECO:0000256" key="1">
    <source>
        <dbReference type="ARBA" id="ARBA00022884"/>
    </source>
</evidence>
<dbReference type="SMART" id="SM00360">
    <property type="entry name" value="RRM"/>
    <property type="match status" value="2"/>
</dbReference>
<name>A0ABN9XKU2_9DINO</name>
<reference evidence="5" key="1">
    <citation type="submission" date="2023-10" db="EMBL/GenBank/DDBJ databases">
        <authorList>
            <person name="Chen Y."/>
            <person name="Shah S."/>
            <person name="Dougan E. K."/>
            <person name="Thang M."/>
            <person name="Chan C."/>
        </authorList>
    </citation>
    <scope>NUCLEOTIDE SEQUENCE [LARGE SCALE GENOMIC DNA]</scope>
</reference>
<organism evidence="5 6">
    <name type="scientific">Prorocentrum cordatum</name>
    <dbReference type="NCBI Taxonomy" id="2364126"/>
    <lineage>
        <taxon>Eukaryota</taxon>
        <taxon>Sar</taxon>
        <taxon>Alveolata</taxon>
        <taxon>Dinophyceae</taxon>
        <taxon>Prorocentrales</taxon>
        <taxon>Prorocentraceae</taxon>
        <taxon>Prorocentrum</taxon>
    </lineage>
</organism>
<gene>
    <name evidence="5" type="ORF">PCOR1329_LOCUS76695</name>
</gene>